<evidence type="ECO:0000313" key="3">
    <source>
        <dbReference type="Proteomes" id="UP000321080"/>
    </source>
</evidence>
<dbReference type="Proteomes" id="UP000321080">
    <property type="component" value="Unassembled WGS sequence"/>
</dbReference>
<dbReference type="EMBL" id="VRKQ01000008">
    <property type="protein sequence ID" value="TXG38876.1"/>
    <property type="molecule type" value="Genomic_DNA"/>
</dbReference>
<dbReference type="GO" id="GO:0008168">
    <property type="term" value="F:methyltransferase activity"/>
    <property type="evidence" value="ECO:0007669"/>
    <property type="project" value="UniProtKB-KW"/>
</dbReference>
<organism evidence="2 3">
    <name type="scientific">Seonamhaeicola maritimus</name>
    <dbReference type="NCBI Taxonomy" id="2591822"/>
    <lineage>
        <taxon>Bacteria</taxon>
        <taxon>Pseudomonadati</taxon>
        <taxon>Bacteroidota</taxon>
        <taxon>Flavobacteriia</taxon>
        <taxon>Flavobacteriales</taxon>
        <taxon>Flavobacteriaceae</taxon>
    </lineage>
</organism>
<evidence type="ECO:0000259" key="1">
    <source>
        <dbReference type="Pfam" id="PF05050"/>
    </source>
</evidence>
<evidence type="ECO:0000313" key="2">
    <source>
        <dbReference type="EMBL" id="TXG38876.1"/>
    </source>
</evidence>
<dbReference type="InterPro" id="IPR006342">
    <property type="entry name" value="FkbM_mtfrase"/>
</dbReference>
<gene>
    <name evidence="2" type="ORF">FUA22_03015</name>
</gene>
<protein>
    <submittedName>
        <fullName evidence="2">FkbM family methyltransferase</fullName>
    </submittedName>
</protein>
<dbReference type="NCBIfam" id="TIGR01444">
    <property type="entry name" value="fkbM_fam"/>
    <property type="match status" value="1"/>
</dbReference>
<dbReference type="Gene3D" id="3.40.50.150">
    <property type="entry name" value="Vaccinia Virus protein VP39"/>
    <property type="match status" value="1"/>
</dbReference>
<dbReference type="SUPFAM" id="SSF53335">
    <property type="entry name" value="S-adenosyl-L-methionine-dependent methyltransferases"/>
    <property type="match status" value="1"/>
</dbReference>
<dbReference type="InterPro" id="IPR052514">
    <property type="entry name" value="SAM-dependent_MTase"/>
</dbReference>
<reference evidence="2 3" key="1">
    <citation type="submission" date="2019-08" db="EMBL/GenBank/DDBJ databases">
        <title>Seonamhaeicola sediminis sp. nov., isolated from marine sediment.</title>
        <authorList>
            <person name="Cao W.R."/>
        </authorList>
    </citation>
    <scope>NUCLEOTIDE SEQUENCE [LARGE SCALE GENOMIC DNA]</scope>
    <source>
        <strain evidence="2 3">1505</strain>
    </source>
</reference>
<dbReference type="Pfam" id="PF05050">
    <property type="entry name" value="Methyltransf_21"/>
    <property type="match status" value="1"/>
</dbReference>
<dbReference type="AlphaFoldDB" id="A0A5C7GK79"/>
<name>A0A5C7GK79_9FLAO</name>
<keyword evidence="2" id="KW-0489">Methyltransferase</keyword>
<proteinExistence type="predicted"/>
<comment type="caution">
    <text evidence="2">The sequence shown here is derived from an EMBL/GenBank/DDBJ whole genome shotgun (WGS) entry which is preliminary data.</text>
</comment>
<dbReference type="PANTHER" id="PTHR34203:SF15">
    <property type="entry name" value="SLL1173 PROTEIN"/>
    <property type="match status" value="1"/>
</dbReference>
<keyword evidence="3" id="KW-1185">Reference proteome</keyword>
<sequence>MSILIKFYNFFPKSTKTKLRQFGLTSRIIDWFIKDKNAFRVVKTLVSRRYLEREIQFLFFASIKDAAKAKTHGFETKLLQNSMRLCAKIKKEETSLFILDIGANFGFLSLVWANSLTVNEGAIFAFEPNKNVFKAFAKSISKNHLETMITLENCAVGSEKKIVKLNLNNTTSNVLDIKASNKSEYVQMTSVDTYLFDNAIQKCDLIKIDVDGIELDILKGCSKTLLKYRPIFIVETNENKDIIEFFKSRNYKVLDMDLNEYIVGEFMPPNIFCIPN</sequence>
<dbReference type="InterPro" id="IPR029063">
    <property type="entry name" value="SAM-dependent_MTases_sf"/>
</dbReference>
<feature type="domain" description="Methyltransferase FkbM" evidence="1">
    <location>
        <begin position="100"/>
        <end position="252"/>
    </location>
</feature>
<dbReference type="OrthoDB" id="9812600at2"/>
<dbReference type="GO" id="GO:0032259">
    <property type="term" value="P:methylation"/>
    <property type="evidence" value="ECO:0007669"/>
    <property type="project" value="UniProtKB-KW"/>
</dbReference>
<dbReference type="PANTHER" id="PTHR34203">
    <property type="entry name" value="METHYLTRANSFERASE, FKBM FAMILY PROTEIN"/>
    <property type="match status" value="1"/>
</dbReference>
<accession>A0A5C7GK79</accession>
<keyword evidence="2" id="KW-0808">Transferase</keyword>
<dbReference type="RefSeq" id="WP_147766357.1">
    <property type="nucleotide sequence ID" value="NZ_VRKQ01000008.1"/>
</dbReference>